<dbReference type="RefSeq" id="WP_086435079.1">
    <property type="nucleotide sequence ID" value="NZ_FXWH01000002.1"/>
</dbReference>
<feature type="chain" id="PRO_5012102357" evidence="2">
    <location>
        <begin position="26"/>
        <end position="183"/>
    </location>
</feature>
<gene>
    <name evidence="3" type="ORF">SAMN06297229_1946</name>
</gene>
<dbReference type="AlphaFoldDB" id="A0A1Y6G397"/>
<evidence type="ECO:0000313" key="4">
    <source>
        <dbReference type="Proteomes" id="UP000194450"/>
    </source>
</evidence>
<organism evidence="3 4">
    <name type="scientific">Pseudidiomarina planktonica</name>
    <dbReference type="NCBI Taxonomy" id="1323738"/>
    <lineage>
        <taxon>Bacteria</taxon>
        <taxon>Pseudomonadati</taxon>
        <taxon>Pseudomonadota</taxon>
        <taxon>Gammaproteobacteria</taxon>
        <taxon>Alteromonadales</taxon>
        <taxon>Idiomarinaceae</taxon>
        <taxon>Pseudidiomarina</taxon>
    </lineage>
</organism>
<evidence type="ECO:0000256" key="2">
    <source>
        <dbReference type="SAM" id="SignalP"/>
    </source>
</evidence>
<reference evidence="4" key="1">
    <citation type="submission" date="2017-04" db="EMBL/GenBank/DDBJ databases">
        <authorList>
            <person name="Varghese N."/>
            <person name="Submissions S."/>
        </authorList>
    </citation>
    <scope>NUCLEOTIDE SEQUENCE [LARGE SCALE GENOMIC DNA]</scope>
</reference>
<protein>
    <submittedName>
        <fullName evidence="3">Uncharacterized protein</fullName>
    </submittedName>
</protein>
<sequence>MKNLVVISTFVVVLAGISHSTKAQAQSVDPEQLAACAAIGNSLKRLVCYDEVVTGSGVATVASQGASNSATTGAARAEQASQGRSQRGGKSERADGRNLEEEFGKAVEVERLKRLDVEIASKKQTPRGQWIITLENGQVWKQTDYRKHVLPTEASYFIEAGVSTNFFLGRKGSNSRVSVERIE</sequence>
<evidence type="ECO:0000256" key="1">
    <source>
        <dbReference type="SAM" id="MobiDB-lite"/>
    </source>
</evidence>
<keyword evidence="2" id="KW-0732">Signal</keyword>
<name>A0A1Y6G397_9GAMM</name>
<feature type="compositionally biased region" description="Basic and acidic residues" evidence="1">
    <location>
        <begin position="89"/>
        <end position="99"/>
    </location>
</feature>
<feature type="signal peptide" evidence="2">
    <location>
        <begin position="1"/>
        <end position="25"/>
    </location>
</feature>
<dbReference type="Proteomes" id="UP000194450">
    <property type="component" value="Unassembled WGS sequence"/>
</dbReference>
<dbReference type="OrthoDB" id="4750212at2"/>
<feature type="compositionally biased region" description="Polar residues" evidence="1">
    <location>
        <begin position="63"/>
        <end position="72"/>
    </location>
</feature>
<feature type="region of interest" description="Disordered" evidence="1">
    <location>
        <begin position="63"/>
        <end position="99"/>
    </location>
</feature>
<keyword evidence="4" id="KW-1185">Reference proteome</keyword>
<proteinExistence type="predicted"/>
<accession>A0A1Y6G397</accession>
<evidence type="ECO:0000313" key="3">
    <source>
        <dbReference type="EMBL" id="SMQ80031.1"/>
    </source>
</evidence>
<dbReference type="EMBL" id="FXWH01000002">
    <property type="protein sequence ID" value="SMQ80031.1"/>
    <property type="molecule type" value="Genomic_DNA"/>
</dbReference>